<name>A0A518GE31_9BACT</name>
<dbReference type="RefSeq" id="WP_145083261.1">
    <property type="nucleotide sequence ID" value="NZ_CP036298.1"/>
</dbReference>
<dbReference type="EC" id="2.4.1.246" evidence="3"/>
<protein>
    <submittedName>
        <fullName evidence="3">Mannosylfructose-phosphate synthase</fullName>
        <ecNumber evidence="3">2.4.1.246</ecNumber>
    </submittedName>
</protein>
<dbReference type="Pfam" id="PF00534">
    <property type="entry name" value="Glycos_transf_1"/>
    <property type="match status" value="1"/>
</dbReference>
<reference evidence="3 4" key="1">
    <citation type="submission" date="2019-02" db="EMBL/GenBank/DDBJ databases">
        <title>Deep-cultivation of Planctomycetes and their phenomic and genomic characterization uncovers novel biology.</title>
        <authorList>
            <person name="Wiegand S."/>
            <person name="Jogler M."/>
            <person name="Boedeker C."/>
            <person name="Pinto D."/>
            <person name="Vollmers J."/>
            <person name="Rivas-Marin E."/>
            <person name="Kohn T."/>
            <person name="Peeters S.H."/>
            <person name="Heuer A."/>
            <person name="Rast P."/>
            <person name="Oberbeckmann S."/>
            <person name="Bunk B."/>
            <person name="Jeske O."/>
            <person name="Meyerdierks A."/>
            <person name="Storesund J.E."/>
            <person name="Kallscheuer N."/>
            <person name="Luecker S."/>
            <person name="Lage O.M."/>
            <person name="Pohl T."/>
            <person name="Merkel B.J."/>
            <person name="Hornburger P."/>
            <person name="Mueller R.-W."/>
            <person name="Bruemmer F."/>
            <person name="Labrenz M."/>
            <person name="Spormann A.M."/>
            <person name="Op den Camp H."/>
            <person name="Overmann J."/>
            <person name="Amann R."/>
            <person name="Jetten M.S.M."/>
            <person name="Mascher T."/>
            <person name="Medema M.H."/>
            <person name="Devos D.P."/>
            <person name="Kaster A.-K."/>
            <person name="Ovreas L."/>
            <person name="Rohde M."/>
            <person name="Galperin M.Y."/>
            <person name="Jogler C."/>
        </authorList>
    </citation>
    <scope>NUCLEOTIDE SEQUENCE [LARGE SCALE GENOMIC DNA]</scope>
    <source>
        <strain evidence="3 4">Q31a</strain>
    </source>
</reference>
<dbReference type="KEGG" id="ahel:Q31a_51960"/>
<dbReference type="Gene3D" id="3.40.50.2000">
    <property type="entry name" value="Glycogen Phosphorylase B"/>
    <property type="match status" value="2"/>
</dbReference>
<evidence type="ECO:0000313" key="3">
    <source>
        <dbReference type="EMBL" id="QDV26817.1"/>
    </source>
</evidence>
<accession>A0A518GE31</accession>
<evidence type="ECO:0000259" key="2">
    <source>
        <dbReference type="Pfam" id="PF13439"/>
    </source>
</evidence>
<dbReference type="InterPro" id="IPR028098">
    <property type="entry name" value="Glyco_trans_4-like_N"/>
</dbReference>
<keyword evidence="3" id="KW-0328">Glycosyltransferase</keyword>
<organism evidence="3 4">
    <name type="scientific">Aureliella helgolandensis</name>
    <dbReference type="NCBI Taxonomy" id="2527968"/>
    <lineage>
        <taxon>Bacteria</taxon>
        <taxon>Pseudomonadati</taxon>
        <taxon>Planctomycetota</taxon>
        <taxon>Planctomycetia</taxon>
        <taxon>Pirellulales</taxon>
        <taxon>Pirellulaceae</taxon>
        <taxon>Aureliella</taxon>
    </lineage>
</organism>
<feature type="domain" description="Glycosyltransferase subfamily 4-like N-terminal" evidence="2">
    <location>
        <begin position="31"/>
        <end position="188"/>
    </location>
</feature>
<feature type="domain" description="Glycosyl transferase family 1" evidence="1">
    <location>
        <begin position="207"/>
        <end position="358"/>
    </location>
</feature>
<keyword evidence="4" id="KW-1185">Reference proteome</keyword>
<dbReference type="PANTHER" id="PTHR45947">
    <property type="entry name" value="SULFOQUINOVOSYL TRANSFERASE SQD2"/>
    <property type="match status" value="1"/>
</dbReference>
<dbReference type="AlphaFoldDB" id="A0A518GE31"/>
<gene>
    <name evidence="3" type="primary">mfpsA_2</name>
    <name evidence="3" type="ORF">Q31a_51960</name>
</gene>
<sequence length="387" mass="43166">MNHPTEVSMPTPPPIKRPVRFLHIFPEYGRGGAELRVTRTINSMGPGAGHMVMSISGRMEAATTLDRACQVEVVSGPPKRGPIRFPIDLWKAVRKINPKVVLTYNWGATDAVLAAKIARFRPVLHNECGLSADVDGKGWRRRWIRRLLLPGCHRVIVTSHTIRDLALQYYGVSEKQLTFIKTGVDVHRFSPGRSPLVRQKITQGDESLVVFGYIGTLRPSKNLPMLLRAFAAANQPNTRLAIFGDGPERENLKALAQDLGISSAVYFHGYVDEPEHAFRAIDVNVTTSRSEAASNSLLEAMATGLPVITTDIADNQRMLGIDNRAFVYAHEDLAGYTTGLQRMATEFELRIALGKKNRAHVCTEYPIERMYREYAELWNSAAELARH</sequence>
<proteinExistence type="predicted"/>
<dbReference type="Proteomes" id="UP000318017">
    <property type="component" value="Chromosome"/>
</dbReference>
<dbReference type="PANTHER" id="PTHR45947:SF3">
    <property type="entry name" value="SULFOQUINOVOSYL TRANSFERASE SQD2"/>
    <property type="match status" value="1"/>
</dbReference>
<evidence type="ECO:0000313" key="4">
    <source>
        <dbReference type="Proteomes" id="UP000318017"/>
    </source>
</evidence>
<dbReference type="SUPFAM" id="SSF53756">
    <property type="entry name" value="UDP-Glycosyltransferase/glycogen phosphorylase"/>
    <property type="match status" value="1"/>
</dbReference>
<dbReference type="InterPro" id="IPR050194">
    <property type="entry name" value="Glycosyltransferase_grp1"/>
</dbReference>
<dbReference type="OrthoDB" id="232381at2"/>
<keyword evidence="3" id="KW-0808">Transferase</keyword>
<evidence type="ECO:0000259" key="1">
    <source>
        <dbReference type="Pfam" id="PF00534"/>
    </source>
</evidence>
<dbReference type="EMBL" id="CP036298">
    <property type="protein sequence ID" value="QDV26817.1"/>
    <property type="molecule type" value="Genomic_DNA"/>
</dbReference>
<dbReference type="Pfam" id="PF13439">
    <property type="entry name" value="Glyco_transf_4"/>
    <property type="match status" value="1"/>
</dbReference>
<dbReference type="GO" id="GO:0103011">
    <property type="term" value="F:mannosylfructose-phosphate synthase activity"/>
    <property type="evidence" value="ECO:0007669"/>
    <property type="project" value="UniProtKB-EC"/>
</dbReference>
<dbReference type="InterPro" id="IPR001296">
    <property type="entry name" value="Glyco_trans_1"/>
</dbReference>